<keyword evidence="5" id="KW-1003">Cell membrane</keyword>
<keyword evidence="10 20" id="KW-0418">Kinase</keyword>
<evidence type="ECO:0000256" key="6">
    <source>
        <dbReference type="ARBA" id="ARBA00022519"/>
    </source>
</evidence>
<dbReference type="Pfam" id="PF13614">
    <property type="entry name" value="AAA_31"/>
    <property type="match status" value="1"/>
</dbReference>
<evidence type="ECO:0000259" key="18">
    <source>
        <dbReference type="Pfam" id="PF02706"/>
    </source>
</evidence>
<proteinExistence type="inferred from homology"/>
<dbReference type="EMBL" id="JAUSVL010000001">
    <property type="protein sequence ID" value="MDQ0288766.1"/>
    <property type="molecule type" value="Genomic_DNA"/>
</dbReference>
<evidence type="ECO:0000259" key="19">
    <source>
        <dbReference type="Pfam" id="PF13614"/>
    </source>
</evidence>
<evidence type="ECO:0000256" key="4">
    <source>
        <dbReference type="ARBA" id="ARBA00011903"/>
    </source>
</evidence>
<dbReference type="EC" id="2.7.10.2" evidence="4"/>
<dbReference type="InterPro" id="IPR003856">
    <property type="entry name" value="LPS_length_determ_N"/>
</dbReference>
<feature type="transmembrane region" description="Helical" evidence="17">
    <location>
        <begin position="422"/>
        <end position="444"/>
    </location>
</feature>
<evidence type="ECO:0000313" key="20">
    <source>
        <dbReference type="EMBL" id="MDQ0288766.1"/>
    </source>
</evidence>
<comment type="caution">
    <text evidence="20">The sequence shown here is derived from an EMBL/GenBank/DDBJ whole genome shotgun (WGS) entry which is preliminary data.</text>
</comment>
<comment type="subcellular location">
    <subcellularLocation>
        <location evidence="1">Cell inner membrane</location>
        <topology evidence="1">Multi-pass membrane protein</topology>
    </subcellularLocation>
</comment>
<comment type="similarity">
    <text evidence="3">Belongs to the etk/wzc family.</text>
</comment>
<feature type="domain" description="Polysaccharide chain length determinant N-terminal" evidence="18">
    <location>
        <begin position="39"/>
        <end position="115"/>
    </location>
</feature>
<evidence type="ECO:0000256" key="7">
    <source>
        <dbReference type="ARBA" id="ARBA00022679"/>
    </source>
</evidence>
<keyword evidence="11" id="KW-0067">ATP-binding</keyword>
<dbReference type="PANTHER" id="PTHR32309:SF13">
    <property type="entry name" value="FERRIC ENTEROBACTIN TRANSPORT PROTEIN FEPE"/>
    <property type="match status" value="1"/>
</dbReference>
<dbReference type="RefSeq" id="WP_307260100.1">
    <property type="nucleotide sequence ID" value="NZ_JAUSVL010000001.1"/>
</dbReference>
<comment type="catalytic activity">
    <reaction evidence="15">
        <text>L-tyrosyl-[protein] + ATP = O-phospho-L-tyrosyl-[protein] + ADP + H(+)</text>
        <dbReference type="Rhea" id="RHEA:10596"/>
        <dbReference type="Rhea" id="RHEA-COMP:10136"/>
        <dbReference type="Rhea" id="RHEA-COMP:20101"/>
        <dbReference type="ChEBI" id="CHEBI:15378"/>
        <dbReference type="ChEBI" id="CHEBI:30616"/>
        <dbReference type="ChEBI" id="CHEBI:46858"/>
        <dbReference type="ChEBI" id="CHEBI:61978"/>
        <dbReference type="ChEBI" id="CHEBI:456216"/>
        <dbReference type="EC" id="2.7.10.2"/>
    </reaction>
</comment>
<dbReference type="InterPro" id="IPR027417">
    <property type="entry name" value="P-loop_NTPase"/>
</dbReference>
<evidence type="ECO:0000256" key="14">
    <source>
        <dbReference type="ARBA" id="ARBA00023137"/>
    </source>
</evidence>
<dbReference type="CDD" id="cd05387">
    <property type="entry name" value="BY-kinase"/>
    <property type="match status" value="1"/>
</dbReference>
<dbReference type="Gene3D" id="3.40.50.300">
    <property type="entry name" value="P-loop containing nucleotide triphosphate hydrolases"/>
    <property type="match status" value="1"/>
</dbReference>
<evidence type="ECO:0000256" key="2">
    <source>
        <dbReference type="ARBA" id="ARBA00007316"/>
    </source>
</evidence>
<evidence type="ECO:0000256" key="12">
    <source>
        <dbReference type="ARBA" id="ARBA00022989"/>
    </source>
</evidence>
<feature type="transmembrane region" description="Helical" evidence="17">
    <location>
        <begin position="38"/>
        <end position="57"/>
    </location>
</feature>
<accession>A0AAE3VE58</accession>
<dbReference type="GO" id="GO:0005886">
    <property type="term" value="C:plasma membrane"/>
    <property type="evidence" value="ECO:0007669"/>
    <property type="project" value="UniProtKB-SubCell"/>
</dbReference>
<feature type="coiled-coil region" evidence="16">
    <location>
        <begin position="326"/>
        <end position="391"/>
    </location>
</feature>
<keyword evidence="6" id="KW-0997">Cell inner membrane</keyword>
<dbReference type="GO" id="GO:0004715">
    <property type="term" value="F:non-membrane spanning protein tyrosine kinase activity"/>
    <property type="evidence" value="ECO:0007669"/>
    <property type="project" value="UniProtKB-EC"/>
</dbReference>
<gene>
    <name evidence="20" type="ORF">J3R75_000873</name>
</gene>
<evidence type="ECO:0000256" key="13">
    <source>
        <dbReference type="ARBA" id="ARBA00023136"/>
    </source>
</evidence>
<evidence type="ECO:0000313" key="21">
    <source>
        <dbReference type="Proteomes" id="UP001238163"/>
    </source>
</evidence>
<keyword evidence="8 17" id="KW-0812">Transmembrane</keyword>
<dbReference type="InterPro" id="IPR005702">
    <property type="entry name" value="Wzc-like_C"/>
</dbReference>
<comment type="similarity">
    <text evidence="2">Belongs to the CpsD/CapB family.</text>
</comment>
<evidence type="ECO:0000256" key="17">
    <source>
        <dbReference type="SAM" id="Phobius"/>
    </source>
</evidence>
<keyword evidence="9" id="KW-0547">Nucleotide-binding</keyword>
<evidence type="ECO:0000256" key="5">
    <source>
        <dbReference type="ARBA" id="ARBA00022475"/>
    </source>
</evidence>
<keyword evidence="12 17" id="KW-1133">Transmembrane helix</keyword>
<dbReference type="AlphaFoldDB" id="A0AAE3VE58"/>
<dbReference type="SUPFAM" id="SSF52540">
    <property type="entry name" value="P-loop containing nucleoside triphosphate hydrolases"/>
    <property type="match status" value="1"/>
</dbReference>
<dbReference type="GO" id="GO:0005524">
    <property type="term" value="F:ATP binding"/>
    <property type="evidence" value="ECO:0007669"/>
    <property type="project" value="UniProtKB-KW"/>
</dbReference>
<evidence type="ECO:0000256" key="16">
    <source>
        <dbReference type="SAM" id="Coils"/>
    </source>
</evidence>
<reference evidence="20" key="1">
    <citation type="submission" date="2023-07" db="EMBL/GenBank/DDBJ databases">
        <title>Genomic Encyclopedia of Type Strains, Phase IV (KMG-IV): sequencing the most valuable type-strain genomes for metagenomic binning, comparative biology and taxonomic classification.</title>
        <authorList>
            <person name="Goeker M."/>
        </authorList>
    </citation>
    <scope>NUCLEOTIDE SEQUENCE</scope>
    <source>
        <strain evidence="20">DSM 24202</strain>
    </source>
</reference>
<evidence type="ECO:0000256" key="10">
    <source>
        <dbReference type="ARBA" id="ARBA00022777"/>
    </source>
</evidence>
<evidence type="ECO:0000256" key="3">
    <source>
        <dbReference type="ARBA" id="ARBA00008883"/>
    </source>
</evidence>
<dbReference type="PANTHER" id="PTHR32309">
    <property type="entry name" value="TYROSINE-PROTEIN KINASE"/>
    <property type="match status" value="1"/>
</dbReference>
<dbReference type="InterPro" id="IPR050445">
    <property type="entry name" value="Bact_polysacc_biosynth/exp"/>
</dbReference>
<dbReference type="Proteomes" id="UP001238163">
    <property type="component" value="Unassembled WGS sequence"/>
</dbReference>
<keyword evidence="13 17" id="KW-0472">Membrane</keyword>
<keyword evidence="14" id="KW-0829">Tyrosine-protein kinase</keyword>
<sequence length="730" mass="80695">MVDDISDVARQSALMQQTDDSNPLKDALHYYGLYVRPYLWVYILSPILFLVAAIIFVQTVTPKYESTCQLHISSKQANITEIRGVMDGSIGGASEEAFINTQMLLLQSKDVMDKAYELFSRGLSAEAYEECSLPKVNRERGTMLVNLTIESTNPESAARLANTLVEVYLEASRARRQNISRTGAELLRNQLEEIRKSREMAMNELVTYKEAHGIFNLSENYAALVKQINALTETIVEATVLETELATTLEAIEDNRVNAVRLMPFIAPEGGNSSTLGSLKMLHLTHETELPELLRQYNETHPAVQAHMKVREMIVAAEEAEVDVSVAGLRLQYERAQKRSKMLQEQIADLRKQVADLDRVSGEYQIREDACESLENTYRMLVNRINELNITNATESVDNASIFVVSPAVSAEDPFFPNKLKICAIAIILGGAVAGGFGFVFGSLNNTAKDIQAVNQLFGNNLAVYGNVPLFEEGEAALLKSSGHDDIDEAFRNIRISLNLSLATHGGRIMAISSTFPGEGKTFVSFNLAKSFAMDNRRVLLLEMDLHRPRLWKLLSPIVTQKPEKGVSNVLIGDCDLKSVTMHVKDFNLDIAFAGPVPPNAAELLGTKKLADLLAEAQANYDCVLIDTPPILAVSDTLIIASQHIPLLLVTRLFTTSMPALRHLRDRLASVNLRLAGLLANNADVPKNSYGYYGSDSYGYKYGYGYGYKHRGVGYGQDTDPDAAPEKKKS</sequence>
<keyword evidence="16" id="KW-0175">Coiled coil</keyword>
<keyword evidence="7 20" id="KW-0808">Transferase</keyword>
<dbReference type="NCBIfam" id="TIGR01007">
    <property type="entry name" value="eps_fam"/>
    <property type="match status" value="1"/>
</dbReference>
<feature type="domain" description="AAA" evidence="19">
    <location>
        <begin position="508"/>
        <end position="640"/>
    </location>
</feature>
<evidence type="ECO:0000256" key="11">
    <source>
        <dbReference type="ARBA" id="ARBA00022840"/>
    </source>
</evidence>
<evidence type="ECO:0000256" key="1">
    <source>
        <dbReference type="ARBA" id="ARBA00004429"/>
    </source>
</evidence>
<evidence type="ECO:0000256" key="9">
    <source>
        <dbReference type="ARBA" id="ARBA00022741"/>
    </source>
</evidence>
<dbReference type="InterPro" id="IPR025669">
    <property type="entry name" value="AAA_dom"/>
</dbReference>
<dbReference type="Pfam" id="PF02706">
    <property type="entry name" value="Wzz"/>
    <property type="match status" value="1"/>
</dbReference>
<evidence type="ECO:0000256" key="15">
    <source>
        <dbReference type="ARBA" id="ARBA00051245"/>
    </source>
</evidence>
<organism evidence="20 21">
    <name type="scientific">Oligosphaera ethanolica</name>
    <dbReference type="NCBI Taxonomy" id="760260"/>
    <lineage>
        <taxon>Bacteria</taxon>
        <taxon>Pseudomonadati</taxon>
        <taxon>Lentisphaerota</taxon>
        <taxon>Oligosphaeria</taxon>
        <taxon>Oligosphaerales</taxon>
        <taxon>Oligosphaeraceae</taxon>
        <taxon>Oligosphaera</taxon>
    </lineage>
</organism>
<feature type="coiled-coil region" evidence="16">
    <location>
        <begin position="184"/>
        <end position="211"/>
    </location>
</feature>
<keyword evidence="21" id="KW-1185">Reference proteome</keyword>
<evidence type="ECO:0000256" key="8">
    <source>
        <dbReference type="ARBA" id="ARBA00022692"/>
    </source>
</evidence>
<name>A0AAE3VE58_9BACT</name>
<protein>
    <recommendedName>
        <fullName evidence="4">non-specific protein-tyrosine kinase</fullName>
        <ecNumber evidence="4">2.7.10.2</ecNumber>
    </recommendedName>
</protein>